<keyword evidence="7" id="KW-0732">Signal</keyword>
<dbReference type="InterPro" id="IPR017853">
    <property type="entry name" value="GH"/>
</dbReference>
<dbReference type="GO" id="GO:0004553">
    <property type="term" value="F:hydrolase activity, hydrolyzing O-glycosyl compounds"/>
    <property type="evidence" value="ECO:0007669"/>
    <property type="project" value="InterPro"/>
</dbReference>
<dbReference type="Gene3D" id="2.60.40.1180">
    <property type="entry name" value="Golgi alpha-mannosidase II"/>
    <property type="match status" value="2"/>
</dbReference>
<dbReference type="PROSITE" id="PS00129">
    <property type="entry name" value="GLYCOSYL_HYDROL_F31_1"/>
    <property type="match status" value="1"/>
</dbReference>
<organism evidence="11 12">
    <name type="scientific">Blepharisma stoltei</name>
    <dbReference type="NCBI Taxonomy" id="1481888"/>
    <lineage>
        <taxon>Eukaryota</taxon>
        <taxon>Sar</taxon>
        <taxon>Alveolata</taxon>
        <taxon>Ciliophora</taxon>
        <taxon>Postciliodesmatophora</taxon>
        <taxon>Heterotrichea</taxon>
        <taxon>Heterotrichida</taxon>
        <taxon>Blepharismidae</taxon>
        <taxon>Blepharisma</taxon>
    </lineage>
</organism>
<evidence type="ECO:0000256" key="7">
    <source>
        <dbReference type="SAM" id="SignalP"/>
    </source>
</evidence>
<name>A0AAU9J0V9_9CILI</name>
<dbReference type="SUPFAM" id="SSF74650">
    <property type="entry name" value="Galactose mutarotase-like"/>
    <property type="match status" value="1"/>
</dbReference>
<keyword evidence="2 6" id="KW-0378">Hydrolase</keyword>
<feature type="signal peptide" evidence="7">
    <location>
        <begin position="1"/>
        <end position="19"/>
    </location>
</feature>
<dbReference type="Pfam" id="PF01055">
    <property type="entry name" value="Glyco_hydro_31_2nd"/>
    <property type="match status" value="1"/>
</dbReference>
<evidence type="ECO:0000256" key="3">
    <source>
        <dbReference type="ARBA" id="ARBA00023180"/>
    </source>
</evidence>
<keyword evidence="12" id="KW-1185">Reference proteome</keyword>
<dbReference type="Proteomes" id="UP001162131">
    <property type="component" value="Unassembled WGS sequence"/>
</dbReference>
<proteinExistence type="inferred from homology"/>
<evidence type="ECO:0000313" key="12">
    <source>
        <dbReference type="Proteomes" id="UP001162131"/>
    </source>
</evidence>
<dbReference type="Pfam" id="PF13802">
    <property type="entry name" value="Gal_mutarotas_2"/>
    <property type="match status" value="1"/>
</dbReference>
<dbReference type="InterPro" id="IPR030458">
    <property type="entry name" value="Glyco_hydro_31_AS"/>
</dbReference>
<dbReference type="InterPro" id="IPR025887">
    <property type="entry name" value="Glyco_hydro_31_N_dom"/>
</dbReference>
<dbReference type="Gene3D" id="3.20.20.80">
    <property type="entry name" value="Glycosidases"/>
    <property type="match status" value="1"/>
</dbReference>
<dbReference type="CDD" id="cd14752">
    <property type="entry name" value="GH31_N"/>
    <property type="match status" value="1"/>
</dbReference>
<evidence type="ECO:0000256" key="4">
    <source>
        <dbReference type="ARBA" id="ARBA00023295"/>
    </source>
</evidence>
<dbReference type="InterPro" id="IPR011013">
    <property type="entry name" value="Gal_mutarotase_sf_dom"/>
</dbReference>
<reference evidence="11" key="1">
    <citation type="submission" date="2021-09" db="EMBL/GenBank/DDBJ databases">
        <authorList>
            <consortium name="AG Swart"/>
            <person name="Singh M."/>
            <person name="Singh A."/>
            <person name="Seah K."/>
            <person name="Emmerich C."/>
        </authorList>
    </citation>
    <scope>NUCLEOTIDE SEQUENCE</scope>
    <source>
        <strain evidence="11">ATCC30299</strain>
    </source>
</reference>
<feature type="chain" id="PRO_5043930718" description="Maltase" evidence="7">
    <location>
        <begin position="20"/>
        <end position="873"/>
    </location>
</feature>
<feature type="domain" description="Glycoside hydrolase family 31 N-terminal" evidence="9">
    <location>
        <begin position="74"/>
        <end position="230"/>
    </location>
</feature>
<dbReference type="InterPro" id="IPR000322">
    <property type="entry name" value="Glyco_hydro_31_TIM"/>
</dbReference>
<dbReference type="InterPro" id="IPR013780">
    <property type="entry name" value="Glyco_hydro_b"/>
</dbReference>
<dbReference type="PANTHER" id="PTHR22762:SF133">
    <property type="entry name" value="P-TYPE DOMAIN-CONTAINING PROTEIN"/>
    <property type="match status" value="1"/>
</dbReference>
<dbReference type="GO" id="GO:0030246">
    <property type="term" value="F:carbohydrate binding"/>
    <property type="evidence" value="ECO:0007669"/>
    <property type="project" value="InterPro"/>
</dbReference>
<evidence type="ECO:0000259" key="8">
    <source>
        <dbReference type="Pfam" id="PF01055"/>
    </source>
</evidence>
<keyword evidence="3" id="KW-0325">Glycoprotein</keyword>
<dbReference type="AlphaFoldDB" id="A0AAU9J0V9"/>
<evidence type="ECO:0000256" key="6">
    <source>
        <dbReference type="RuleBase" id="RU361185"/>
    </source>
</evidence>
<dbReference type="PANTHER" id="PTHR22762">
    <property type="entry name" value="ALPHA-GLUCOSIDASE"/>
    <property type="match status" value="1"/>
</dbReference>
<dbReference type="InterPro" id="IPR048395">
    <property type="entry name" value="Glyco_hydro_31_C"/>
</dbReference>
<comment type="caution">
    <text evidence="11">The sequence shown here is derived from an EMBL/GenBank/DDBJ whole genome shotgun (WGS) entry which is preliminary data.</text>
</comment>
<dbReference type="Gene3D" id="2.60.40.1760">
    <property type="entry name" value="glycosyl hydrolase (family 31)"/>
    <property type="match status" value="1"/>
</dbReference>
<protein>
    <recommendedName>
        <fullName evidence="5">Maltase</fullName>
    </recommendedName>
</protein>
<feature type="domain" description="Glycoside hydrolase family 31 TIM barrel" evidence="8">
    <location>
        <begin position="273"/>
        <end position="622"/>
    </location>
</feature>
<keyword evidence="4 6" id="KW-0326">Glycosidase</keyword>
<gene>
    <name evidence="11" type="ORF">BSTOLATCC_MIC27378</name>
</gene>
<evidence type="ECO:0000313" key="11">
    <source>
        <dbReference type="EMBL" id="CAG9320798.1"/>
    </source>
</evidence>
<comment type="similarity">
    <text evidence="1 6">Belongs to the glycosyl hydrolase 31 family.</text>
</comment>
<evidence type="ECO:0000259" key="10">
    <source>
        <dbReference type="Pfam" id="PF21365"/>
    </source>
</evidence>
<evidence type="ECO:0000256" key="1">
    <source>
        <dbReference type="ARBA" id="ARBA00007806"/>
    </source>
</evidence>
<dbReference type="GO" id="GO:0005975">
    <property type="term" value="P:carbohydrate metabolic process"/>
    <property type="evidence" value="ECO:0007669"/>
    <property type="project" value="InterPro"/>
</dbReference>
<accession>A0AAU9J0V9</accession>
<feature type="domain" description="Glycosyl hydrolase family 31 C-terminal" evidence="10">
    <location>
        <begin position="635"/>
        <end position="723"/>
    </location>
</feature>
<dbReference type="EMBL" id="CAJZBQ010000027">
    <property type="protein sequence ID" value="CAG9320798.1"/>
    <property type="molecule type" value="Genomic_DNA"/>
</dbReference>
<sequence>MANLHALITLVVLFGSTFAWDFLGYDDIDAATLNPYQITSVVTNSYGVVVLAQNATALSTKNNEDPIESLTVNITYITSQTFRVKITDTNNPKRWQVPYAVQNGNAAAIIPLYKVVVGQVGSPLTIQITRNSDSKNLFYINSYTTFMYNDKDIFFTNSFNYAVKVMGLGERVSTFVLSPGTYTLWAQDRGGSPVDYGADGKENLYSSQPFYIAIDNNYTAHGGFFLNSNAMSAIVAKKSVGFRTTGGIIDYFGFLGPEPEDVLLQYHNVIGYPTLVPYWALGWHQSRWGYQNLTYLQGIVNNYITNNIPLDVIWTDIDYMNKFYDFTFDPVNYPQVTFTKWVQSLQLLGKHWVPIVDCGIPNDNTYSVYTSGVASNVFIQSAYVVNTPTVGQVWPGNSVYPDWFNPATSNWWLNQLKSFQSTIPFSGLWLDMNEASNFITGEVGHTPPSIINNLTMPYTPGDDINTKTIDVASTHYSGILEYDAHSLFGSMEAAITNSYFTNTLKTRAFILTRSSFPGSGRVASKWTGDNYSSWSYLQYSITGIFDFGLYGISHGGADICGFFGNTNEELCSRWMQLGTLYPFSRNHNSYNSIPQEPWAFGETLLQTSSLSIRNRYSIFLYISTGMFLTSLNGGAFFRPTFFDYPSDFNLLNNATAHFMLGDSILVHPCIWPGVTGTDSYFPYDIYYDFFSGIFVQTNYDNNMYIDMPLPGVIPMHIRGGRIVPTLDSANSVQNLQSLRSSNITMVVALNGNLQAFGTIVFDDGLSANTISSTLYTQVQYNYNYFNETADVFVVNPLTTGYTRPTGEFPSISNIVIYGCAVGPQKIYKLAGGVLTPLNAYFLWDPYNGICRIYLGLYILPPDQPYQLIINYFN</sequence>
<dbReference type="SUPFAM" id="SSF51445">
    <property type="entry name" value="(Trans)glycosidases"/>
    <property type="match status" value="1"/>
</dbReference>
<dbReference type="Pfam" id="PF21365">
    <property type="entry name" value="Glyco_hydro_31_3rd"/>
    <property type="match status" value="1"/>
</dbReference>
<evidence type="ECO:0000256" key="2">
    <source>
        <dbReference type="ARBA" id="ARBA00022801"/>
    </source>
</evidence>
<dbReference type="CDD" id="cd06602">
    <property type="entry name" value="GH31_MGAM_SI_GAA"/>
    <property type="match status" value="1"/>
</dbReference>
<dbReference type="SUPFAM" id="SSF51011">
    <property type="entry name" value="Glycosyl hydrolase domain"/>
    <property type="match status" value="1"/>
</dbReference>
<evidence type="ECO:0000256" key="5">
    <source>
        <dbReference type="ARBA" id="ARBA00041343"/>
    </source>
</evidence>
<evidence type="ECO:0000259" key="9">
    <source>
        <dbReference type="Pfam" id="PF13802"/>
    </source>
</evidence>